<dbReference type="EC" id="2.4.-.-" evidence="8"/>
<evidence type="ECO:0000256" key="1">
    <source>
        <dbReference type="ARBA" id="ARBA00004141"/>
    </source>
</evidence>
<accession>A0ABD5S5V5</accession>
<dbReference type="Proteomes" id="UP001596328">
    <property type="component" value="Unassembled WGS sequence"/>
</dbReference>
<dbReference type="PANTHER" id="PTHR43867:SF2">
    <property type="entry name" value="CELLULOSE SYNTHASE CATALYTIC SUBUNIT A [UDP-FORMING]"/>
    <property type="match status" value="1"/>
</dbReference>
<evidence type="ECO:0000256" key="6">
    <source>
        <dbReference type="ARBA" id="ARBA00023136"/>
    </source>
</evidence>
<dbReference type="EMBL" id="JBHSWU010001490">
    <property type="protein sequence ID" value="MFC6726896.1"/>
    <property type="molecule type" value="Genomic_DNA"/>
</dbReference>
<evidence type="ECO:0000259" key="7">
    <source>
        <dbReference type="Pfam" id="PF13632"/>
    </source>
</evidence>
<evidence type="ECO:0000256" key="2">
    <source>
        <dbReference type="ARBA" id="ARBA00022676"/>
    </source>
</evidence>
<keyword evidence="9" id="KW-1185">Reference proteome</keyword>
<sequence>GSKAGAVNYAAGVVEGDYLGVFDADERVHPLFVACAVAELDVVDLVQGRTLPRPDGPLESLVYYESIVLGYLTHRLLSVLTGFRMATSNALVMRRSAFDRVGGYDPAMLTEDFNFAFRCYEEGVRVRERLEYPSEIEAAHTFADWWGQRKRWMTGYAQVFHRRLGAVHPAESPRSVVSLLVCVG</sequence>
<protein>
    <submittedName>
        <fullName evidence="8">Glycosyltransferase</fullName>
        <ecNumber evidence="8">2.4.-.-</ecNumber>
    </submittedName>
</protein>
<dbReference type="GO" id="GO:0016757">
    <property type="term" value="F:glycosyltransferase activity"/>
    <property type="evidence" value="ECO:0007669"/>
    <property type="project" value="UniProtKB-KW"/>
</dbReference>
<keyword evidence="3 8" id="KW-0808">Transferase</keyword>
<evidence type="ECO:0000256" key="3">
    <source>
        <dbReference type="ARBA" id="ARBA00022679"/>
    </source>
</evidence>
<gene>
    <name evidence="8" type="ORF">ACFQE1_21465</name>
</gene>
<dbReference type="InterPro" id="IPR029044">
    <property type="entry name" value="Nucleotide-diphossugar_trans"/>
</dbReference>
<name>A0ABD5S5V5_9EURY</name>
<evidence type="ECO:0000313" key="9">
    <source>
        <dbReference type="Proteomes" id="UP001596328"/>
    </source>
</evidence>
<dbReference type="PANTHER" id="PTHR43867">
    <property type="entry name" value="CELLULOSE SYNTHASE CATALYTIC SUBUNIT A [UDP-FORMING]"/>
    <property type="match status" value="1"/>
</dbReference>
<dbReference type="InterPro" id="IPR050321">
    <property type="entry name" value="Glycosyltr_2/OpgH_subfam"/>
</dbReference>
<dbReference type="SUPFAM" id="SSF53448">
    <property type="entry name" value="Nucleotide-diphospho-sugar transferases"/>
    <property type="match status" value="1"/>
</dbReference>
<dbReference type="Pfam" id="PF13632">
    <property type="entry name" value="Glyco_trans_2_3"/>
    <property type="match status" value="1"/>
</dbReference>
<feature type="non-terminal residue" evidence="8">
    <location>
        <position position="1"/>
    </location>
</feature>
<keyword evidence="4" id="KW-0812">Transmembrane</keyword>
<organism evidence="8 9">
    <name type="scientific">Halobium palmae</name>
    <dbReference type="NCBI Taxonomy" id="1776492"/>
    <lineage>
        <taxon>Archaea</taxon>
        <taxon>Methanobacteriati</taxon>
        <taxon>Methanobacteriota</taxon>
        <taxon>Stenosarchaea group</taxon>
        <taxon>Halobacteria</taxon>
        <taxon>Halobacteriales</taxon>
        <taxon>Haloferacaceae</taxon>
        <taxon>Halobium</taxon>
    </lineage>
</organism>
<keyword evidence="5" id="KW-1133">Transmembrane helix</keyword>
<feature type="domain" description="Glycosyltransferase 2-like" evidence="7">
    <location>
        <begin position="22"/>
        <end position="163"/>
    </location>
</feature>
<keyword evidence="6" id="KW-0472">Membrane</keyword>
<dbReference type="Gene3D" id="3.90.550.10">
    <property type="entry name" value="Spore Coat Polysaccharide Biosynthesis Protein SpsA, Chain A"/>
    <property type="match status" value="1"/>
</dbReference>
<dbReference type="InterPro" id="IPR001173">
    <property type="entry name" value="Glyco_trans_2-like"/>
</dbReference>
<proteinExistence type="predicted"/>
<reference evidence="8 9" key="1">
    <citation type="journal article" date="2019" name="Int. J. Syst. Evol. Microbiol.">
        <title>The Global Catalogue of Microorganisms (GCM) 10K type strain sequencing project: providing services to taxonomists for standard genome sequencing and annotation.</title>
        <authorList>
            <consortium name="The Broad Institute Genomics Platform"/>
            <consortium name="The Broad Institute Genome Sequencing Center for Infectious Disease"/>
            <person name="Wu L."/>
            <person name="Ma J."/>
        </authorList>
    </citation>
    <scope>NUCLEOTIDE SEQUENCE [LARGE SCALE GENOMIC DNA]</scope>
    <source>
        <strain evidence="8 9">NBRC 111368</strain>
    </source>
</reference>
<comment type="caution">
    <text evidence="8">The sequence shown here is derived from an EMBL/GenBank/DDBJ whole genome shotgun (WGS) entry which is preliminary data.</text>
</comment>
<dbReference type="GO" id="GO:0016020">
    <property type="term" value="C:membrane"/>
    <property type="evidence" value="ECO:0007669"/>
    <property type="project" value="UniProtKB-SubCell"/>
</dbReference>
<evidence type="ECO:0000313" key="8">
    <source>
        <dbReference type="EMBL" id="MFC6726896.1"/>
    </source>
</evidence>
<evidence type="ECO:0000256" key="4">
    <source>
        <dbReference type="ARBA" id="ARBA00022692"/>
    </source>
</evidence>
<evidence type="ECO:0000256" key="5">
    <source>
        <dbReference type="ARBA" id="ARBA00022989"/>
    </source>
</evidence>
<dbReference type="AlphaFoldDB" id="A0ABD5S5V5"/>
<comment type="subcellular location">
    <subcellularLocation>
        <location evidence="1">Membrane</location>
        <topology evidence="1">Multi-pass membrane protein</topology>
    </subcellularLocation>
</comment>
<keyword evidence="2 8" id="KW-0328">Glycosyltransferase</keyword>
<feature type="non-terminal residue" evidence="8">
    <location>
        <position position="184"/>
    </location>
</feature>